<dbReference type="AlphaFoldDB" id="A0AAD4WL40"/>
<evidence type="ECO:0000256" key="1">
    <source>
        <dbReference type="SAM" id="MobiDB-lite"/>
    </source>
</evidence>
<keyword evidence="3" id="KW-1185">Reference proteome</keyword>
<proteinExistence type="predicted"/>
<sequence>MVLMAPNGEAQMPTLLLHAPFLPFINPCSSPNESNHMPTKPRDGQPKKEKIPSSLHHALSPTKDIIIPCNIIGHQLQQLRLPILIFL</sequence>
<organism evidence="2 3">
    <name type="scientific">Prunus dulcis</name>
    <name type="common">Almond</name>
    <name type="synonym">Amygdalus dulcis</name>
    <dbReference type="NCBI Taxonomy" id="3755"/>
    <lineage>
        <taxon>Eukaryota</taxon>
        <taxon>Viridiplantae</taxon>
        <taxon>Streptophyta</taxon>
        <taxon>Embryophyta</taxon>
        <taxon>Tracheophyta</taxon>
        <taxon>Spermatophyta</taxon>
        <taxon>Magnoliopsida</taxon>
        <taxon>eudicotyledons</taxon>
        <taxon>Gunneridae</taxon>
        <taxon>Pentapetalae</taxon>
        <taxon>rosids</taxon>
        <taxon>fabids</taxon>
        <taxon>Rosales</taxon>
        <taxon>Rosaceae</taxon>
        <taxon>Amygdaloideae</taxon>
        <taxon>Amygdaleae</taxon>
        <taxon>Prunus</taxon>
    </lineage>
</organism>
<feature type="region of interest" description="Disordered" evidence="1">
    <location>
        <begin position="30"/>
        <end position="53"/>
    </location>
</feature>
<name>A0AAD4WL40_PRUDU</name>
<reference evidence="2 3" key="1">
    <citation type="journal article" date="2022" name="G3 (Bethesda)">
        <title>Whole-genome sequence and methylome profiling of the almond [Prunus dulcis (Mill.) D.A. Webb] cultivar 'Nonpareil'.</title>
        <authorList>
            <person name="D'Amico-Willman K.M."/>
            <person name="Ouma W.Z."/>
            <person name="Meulia T."/>
            <person name="Sideli G.M."/>
            <person name="Gradziel T.M."/>
            <person name="Fresnedo-Ramirez J."/>
        </authorList>
    </citation>
    <scope>NUCLEOTIDE SEQUENCE [LARGE SCALE GENOMIC DNA]</scope>
    <source>
        <strain evidence="2">Clone GOH B32 T37-40</strain>
    </source>
</reference>
<evidence type="ECO:0000313" key="3">
    <source>
        <dbReference type="Proteomes" id="UP001054821"/>
    </source>
</evidence>
<dbReference type="EMBL" id="JAJFAZ020000002">
    <property type="protein sequence ID" value="KAI5345498.1"/>
    <property type="molecule type" value="Genomic_DNA"/>
</dbReference>
<accession>A0AAD4WL40</accession>
<gene>
    <name evidence="2" type="ORF">L3X38_013375</name>
</gene>
<protein>
    <submittedName>
        <fullName evidence="2">Uncharacterized protein</fullName>
    </submittedName>
</protein>
<evidence type="ECO:0000313" key="2">
    <source>
        <dbReference type="EMBL" id="KAI5345498.1"/>
    </source>
</evidence>
<comment type="caution">
    <text evidence="2">The sequence shown here is derived from an EMBL/GenBank/DDBJ whole genome shotgun (WGS) entry which is preliminary data.</text>
</comment>
<dbReference type="Proteomes" id="UP001054821">
    <property type="component" value="Chromosome 2"/>
</dbReference>
<feature type="compositionally biased region" description="Basic and acidic residues" evidence="1">
    <location>
        <begin position="40"/>
        <end position="51"/>
    </location>
</feature>